<dbReference type="InterPro" id="IPR036397">
    <property type="entry name" value="RNaseH_sf"/>
</dbReference>
<feature type="domain" description="Exonuclease" evidence="4">
    <location>
        <begin position="9"/>
        <end position="187"/>
    </location>
</feature>
<accession>A0ABV7Q488</accession>
<dbReference type="RefSeq" id="WP_387978436.1">
    <property type="nucleotide sequence ID" value="NZ_JBHRWO010000019.1"/>
</dbReference>
<dbReference type="NCBIfam" id="NF005927">
    <property type="entry name" value="PRK07942.1"/>
    <property type="match status" value="1"/>
</dbReference>
<dbReference type="InterPro" id="IPR012337">
    <property type="entry name" value="RNaseH-like_sf"/>
</dbReference>
<dbReference type="CDD" id="cd06127">
    <property type="entry name" value="DEDDh"/>
    <property type="match status" value="1"/>
</dbReference>
<evidence type="ECO:0000256" key="2">
    <source>
        <dbReference type="ARBA" id="ARBA00022801"/>
    </source>
</evidence>
<reference evidence="6" key="1">
    <citation type="journal article" date="2019" name="Int. J. Syst. Evol. Microbiol.">
        <title>The Global Catalogue of Microorganisms (GCM) 10K type strain sequencing project: providing services to taxonomists for standard genome sequencing and annotation.</title>
        <authorList>
            <consortium name="The Broad Institute Genomics Platform"/>
            <consortium name="The Broad Institute Genome Sequencing Center for Infectious Disease"/>
            <person name="Wu L."/>
            <person name="Ma J."/>
        </authorList>
    </citation>
    <scope>NUCLEOTIDE SEQUENCE [LARGE SCALE GENOMIC DNA]</scope>
    <source>
        <strain evidence="6">CGMCC 4.7396</strain>
    </source>
</reference>
<dbReference type="EMBL" id="JBHRWO010000019">
    <property type="protein sequence ID" value="MFC3494578.1"/>
    <property type="molecule type" value="Genomic_DNA"/>
</dbReference>
<dbReference type="SMART" id="SM00479">
    <property type="entry name" value="EXOIII"/>
    <property type="match status" value="1"/>
</dbReference>
<keyword evidence="6" id="KW-1185">Reference proteome</keyword>
<proteinExistence type="predicted"/>
<evidence type="ECO:0000313" key="6">
    <source>
        <dbReference type="Proteomes" id="UP001595712"/>
    </source>
</evidence>
<dbReference type="PANTHER" id="PTHR30231">
    <property type="entry name" value="DNA POLYMERASE III SUBUNIT EPSILON"/>
    <property type="match status" value="1"/>
</dbReference>
<dbReference type="Pfam" id="PF00929">
    <property type="entry name" value="RNase_T"/>
    <property type="match status" value="1"/>
</dbReference>
<dbReference type="PANTHER" id="PTHR30231:SF4">
    <property type="entry name" value="PROTEIN NEN2"/>
    <property type="match status" value="1"/>
</dbReference>
<dbReference type="SUPFAM" id="SSF53098">
    <property type="entry name" value="Ribonuclease H-like"/>
    <property type="match status" value="1"/>
</dbReference>
<name>A0ABV7Q488_9ACTN</name>
<protein>
    <submittedName>
        <fullName evidence="5">Exonuclease domain-containing protein</fullName>
    </submittedName>
</protein>
<gene>
    <name evidence="5" type="ORF">ACFO8M_19005</name>
</gene>
<evidence type="ECO:0000256" key="3">
    <source>
        <dbReference type="ARBA" id="ARBA00022839"/>
    </source>
</evidence>
<dbReference type="GO" id="GO:0004527">
    <property type="term" value="F:exonuclease activity"/>
    <property type="evidence" value="ECO:0007669"/>
    <property type="project" value="UniProtKB-KW"/>
</dbReference>
<sequence length="232" mass="24997">MSERWFEGPLLGFDTETTGVAVDRDRIVQAALVSDTGQGPGGEAARVWLINPGVPIPPGATRVHGITDEQVQAEGLSPVEALAEVAAALRTAVDGGVPVVAFRAGFDCTLLSYELERHGIEQPDWARMAILDPSVLDKRVDRYRKGKRTLGVTAAQYGVPHSEAHSAAGDAAATVALARAIGAMYPEVGGITPQELHNSQVQWHAEDAASLEAYFRRKGRDEVVDRRWPLNR</sequence>
<dbReference type="Gene3D" id="3.30.420.10">
    <property type="entry name" value="Ribonuclease H-like superfamily/Ribonuclease H"/>
    <property type="match status" value="1"/>
</dbReference>
<evidence type="ECO:0000313" key="5">
    <source>
        <dbReference type="EMBL" id="MFC3494578.1"/>
    </source>
</evidence>
<evidence type="ECO:0000259" key="4">
    <source>
        <dbReference type="SMART" id="SM00479"/>
    </source>
</evidence>
<keyword evidence="3 5" id="KW-0269">Exonuclease</keyword>
<keyword evidence="2" id="KW-0378">Hydrolase</keyword>
<evidence type="ECO:0000256" key="1">
    <source>
        <dbReference type="ARBA" id="ARBA00022722"/>
    </source>
</evidence>
<keyword evidence="1" id="KW-0540">Nuclease</keyword>
<comment type="caution">
    <text evidence="5">The sequence shown here is derived from an EMBL/GenBank/DDBJ whole genome shotgun (WGS) entry which is preliminary data.</text>
</comment>
<dbReference type="InterPro" id="IPR013520">
    <property type="entry name" value="Ribonucl_H"/>
</dbReference>
<organism evidence="5 6">
    <name type="scientific">Glycomyces rhizosphaerae</name>
    <dbReference type="NCBI Taxonomy" id="2054422"/>
    <lineage>
        <taxon>Bacteria</taxon>
        <taxon>Bacillati</taxon>
        <taxon>Actinomycetota</taxon>
        <taxon>Actinomycetes</taxon>
        <taxon>Glycomycetales</taxon>
        <taxon>Glycomycetaceae</taxon>
        <taxon>Glycomyces</taxon>
    </lineage>
</organism>
<dbReference type="Proteomes" id="UP001595712">
    <property type="component" value="Unassembled WGS sequence"/>
</dbReference>